<evidence type="ECO:0000313" key="1">
    <source>
        <dbReference type="EMBL" id="JAD33915.1"/>
    </source>
</evidence>
<dbReference type="AlphaFoldDB" id="A0A0A8ZAZ8"/>
<dbReference type="EMBL" id="GBRH01263980">
    <property type="protein sequence ID" value="JAD33915.1"/>
    <property type="molecule type" value="Transcribed_RNA"/>
</dbReference>
<organism evidence="1">
    <name type="scientific">Arundo donax</name>
    <name type="common">Giant reed</name>
    <name type="synonym">Donax arundinaceus</name>
    <dbReference type="NCBI Taxonomy" id="35708"/>
    <lineage>
        <taxon>Eukaryota</taxon>
        <taxon>Viridiplantae</taxon>
        <taxon>Streptophyta</taxon>
        <taxon>Embryophyta</taxon>
        <taxon>Tracheophyta</taxon>
        <taxon>Spermatophyta</taxon>
        <taxon>Magnoliopsida</taxon>
        <taxon>Liliopsida</taxon>
        <taxon>Poales</taxon>
        <taxon>Poaceae</taxon>
        <taxon>PACMAD clade</taxon>
        <taxon>Arundinoideae</taxon>
        <taxon>Arundineae</taxon>
        <taxon>Arundo</taxon>
    </lineage>
</organism>
<name>A0A0A8ZAZ8_ARUDO</name>
<reference evidence="1" key="2">
    <citation type="journal article" date="2015" name="Data Brief">
        <title>Shoot transcriptome of the giant reed, Arundo donax.</title>
        <authorList>
            <person name="Barrero R.A."/>
            <person name="Guerrero F.D."/>
            <person name="Moolhuijzen P."/>
            <person name="Goolsby J.A."/>
            <person name="Tidwell J."/>
            <person name="Bellgard S.E."/>
            <person name="Bellgard M.I."/>
        </authorList>
    </citation>
    <scope>NUCLEOTIDE SEQUENCE</scope>
    <source>
        <tissue evidence="1">Shoot tissue taken approximately 20 cm above the soil surface</tissue>
    </source>
</reference>
<proteinExistence type="predicted"/>
<protein>
    <submittedName>
        <fullName evidence="1">Uncharacterized protein</fullName>
    </submittedName>
</protein>
<sequence>MDAYFTYLALNVNSFTLYFSSLNKILCKLLS</sequence>
<accession>A0A0A8ZAZ8</accession>
<reference evidence="1" key="1">
    <citation type="submission" date="2014-09" db="EMBL/GenBank/DDBJ databases">
        <authorList>
            <person name="Magalhaes I.L.F."/>
            <person name="Oliveira U."/>
            <person name="Santos F.R."/>
            <person name="Vidigal T.H.D.A."/>
            <person name="Brescovit A.D."/>
            <person name="Santos A.J."/>
        </authorList>
    </citation>
    <scope>NUCLEOTIDE SEQUENCE</scope>
    <source>
        <tissue evidence="1">Shoot tissue taken approximately 20 cm above the soil surface</tissue>
    </source>
</reference>